<dbReference type="GO" id="GO:0003690">
    <property type="term" value="F:double-stranded DNA binding"/>
    <property type="evidence" value="ECO:0007669"/>
    <property type="project" value="InterPro"/>
</dbReference>
<dbReference type="KEGG" id="palo:E6C60_3878"/>
<comment type="similarity">
    <text evidence="2">Belongs to the alpha/beta-type SASP family.</text>
</comment>
<gene>
    <name evidence="5" type="ORF">E6C60_3878</name>
</gene>
<dbReference type="OrthoDB" id="2939151at2"/>
<evidence type="ECO:0000313" key="6">
    <source>
        <dbReference type="Proteomes" id="UP000300879"/>
    </source>
</evidence>
<comment type="function">
    <text evidence="1">SASP are bound to spore DNA. They are double-stranded DNA-binding proteins that cause DNA to change to an a-like conformation. They protect the DNA backbone from chemical and enzymatic cleavage and are thus involved in dormant spore's high resistance to UV light.</text>
</comment>
<dbReference type="InterPro" id="IPR050847">
    <property type="entry name" value="SASP_DNA-binding"/>
</dbReference>
<evidence type="ECO:0000256" key="1">
    <source>
        <dbReference type="ARBA" id="ARBA00003863"/>
    </source>
</evidence>
<dbReference type="PANTHER" id="PTHR36107">
    <property type="entry name" value="SMALL, ACID-SOLUBLE SPORE PROTEIN A"/>
    <property type="match status" value="1"/>
</dbReference>
<sequence>MASRNARQRQVVPESRHMLHQMKYEIAAEFGIIPHSSPTAYGADTEFGGELGEMGTRGYNTSRRPGWGHYTSRQNGSVGGEITKRLVRQAEQGMFGSLGD</sequence>
<reference evidence="5 6" key="1">
    <citation type="submission" date="2019-05" db="EMBL/GenBank/DDBJ databases">
        <authorList>
            <person name="Chen C."/>
        </authorList>
    </citation>
    <scope>NUCLEOTIDE SEQUENCE [LARGE SCALE GENOMIC DNA]</scope>
    <source>
        <strain evidence="5 6">HB172198</strain>
    </source>
</reference>
<dbReference type="InterPro" id="IPR038300">
    <property type="entry name" value="SASP_sf_alpha/beta"/>
</dbReference>
<evidence type="ECO:0000256" key="3">
    <source>
        <dbReference type="ARBA" id="ARBA00023125"/>
    </source>
</evidence>
<accession>A0A4P8XPZ9</accession>
<dbReference type="GO" id="GO:0006265">
    <property type="term" value="P:DNA topological change"/>
    <property type="evidence" value="ECO:0007669"/>
    <property type="project" value="InterPro"/>
</dbReference>
<dbReference type="AlphaFoldDB" id="A0A4P8XPZ9"/>
<dbReference type="InterPro" id="IPR018126">
    <property type="entry name" value="SASP_alpha/beta-type_CS"/>
</dbReference>
<dbReference type="Gene3D" id="6.10.10.80">
    <property type="entry name" value="Small, acid-soluble spore protein, alpha/beta type-like"/>
    <property type="match status" value="1"/>
</dbReference>
<dbReference type="InterPro" id="IPR001448">
    <property type="entry name" value="SASP_alpha/beta-type"/>
</dbReference>
<dbReference type="Proteomes" id="UP000300879">
    <property type="component" value="Chromosome"/>
</dbReference>
<protein>
    <submittedName>
        <fullName evidence="5">Small acid-soluble spore protein alpha/beta type</fullName>
    </submittedName>
</protein>
<dbReference type="PROSITE" id="PS00684">
    <property type="entry name" value="SASP_2"/>
    <property type="match status" value="1"/>
</dbReference>
<dbReference type="RefSeq" id="WP_138227274.1">
    <property type="nucleotide sequence ID" value="NZ_CP040396.1"/>
</dbReference>
<dbReference type="EMBL" id="CP040396">
    <property type="protein sequence ID" value="QCT04583.1"/>
    <property type="molecule type" value="Genomic_DNA"/>
</dbReference>
<keyword evidence="6" id="KW-1185">Reference proteome</keyword>
<dbReference type="PROSITE" id="PS00304">
    <property type="entry name" value="SASP_1"/>
    <property type="match status" value="1"/>
</dbReference>
<organism evidence="5 6">
    <name type="scientific">Paenibacillus algicola</name>
    <dbReference type="NCBI Taxonomy" id="2565926"/>
    <lineage>
        <taxon>Bacteria</taxon>
        <taxon>Bacillati</taxon>
        <taxon>Bacillota</taxon>
        <taxon>Bacilli</taxon>
        <taxon>Bacillales</taxon>
        <taxon>Paenibacillaceae</taxon>
        <taxon>Paenibacillus</taxon>
    </lineage>
</organism>
<dbReference type="Pfam" id="PF00269">
    <property type="entry name" value="SASP"/>
    <property type="match status" value="1"/>
</dbReference>
<feature type="region of interest" description="Disordered" evidence="4">
    <location>
        <begin position="41"/>
        <end position="81"/>
    </location>
</feature>
<dbReference type="PANTHER" id="PTHR36107:SF1">
    <property type="entry name" value="SMALL, ACID-SOLUBLE SPORE PROTEIN A"/>
    <property type="match status" value="1"/>
</dbReference>
<name>A0A4P8XPZ9_9BACL</name>
<evidence type="ECO:0000256" key="4">
    <source>
        <dbReference type="SAM" id="MobiDB-lite"/>
    </source>
</evidence>
<evidence type="ECO:0000313" key="5">
    <source>
        <dbReference type="EMBL" id="QCT04583.1"/>
    </source>
</evidence>
<keyword evidence="3" id="KW-0238">DNA-binding</keyword>
<proteinExistence type="inferred from homology"/>
<evidence type="ECO:0000256" key="2">
    <source>
        <dbReference type="ARBA" id="ARBA00005442"/>
    </source>
</evidence>